<dbReference type="RefSeq" id="YP_005352878.1">
    <property type="nucleotide sequence ID" value="NC_016995.1"/>
</dbReference>
<keyword evidence="1" id="KW-0472">Membrane</keyword>
<keyword evidence="3" id="KW-1185">Reference proteome</keyword>
<keyword evidence="1" id="KW-0812">Transmembrane</keyword>
<proteinExistence type="predicted"/>
<evidence type="ECO:0000256" key="1">
    <source>
        <dbReference type="SAM" id="Phobius"/>
    </source>
</evidence>
<dbReference type="Proteomes" id="UP000167590">
    <property type="component" value="Segment"/>
</dbReference>
<keyword evidence="1" id="KW-1133">Transmembrane helix</keyword>
<organism evidence="2 3">
    <name type="scientific">Wigeon coronavirus HKU20</name>
    <dbReference type="NCBI Taxonomy" id="1159908"/>
    <lineage>
        <taxon>Viruses</taxon>
        <taxon>Riboviria</taxon>
        <taxon>Orthornavirae</taxon>
        <taxon>Pisuviricota</taxon>
        <taxon>Pisoniviricetes</taxon>
        <taxon>Nidovirales</taxon>
        <taxon>Cornidovirineae</taxon>
        <taxon>Coronaviridae</taxon>
        <taxon>Orthocoronavirinae</taxon>
        <taxon>Deltacoronavirus</taxon>
        <taxon>Andecovirus</taxon>
        <taxon>Deltacoronavirus marecae</taxon>
    </lineage>
</organism>
<sequence>MNLFVDLARLWLELFDHNPPQVAIYIVAAFFFLVPLHLLTLSVYPERLFFGQSECVRCDVVLSILETLLIAAVFFLLSLVSNYISILG</sequence>
<dbReference type="KEGG" id="vg:11945672"/>
<accession>H9BR32</accession>
<feature type="transmembrane region" description="Helical" evidence="1">
    <location>
        <begin position="20"/>
        <end position="39"/>
    </location>
</feature>
<gene>
    <name evidence="2" type="primary">NS7c</name>
</gene>
<reference evidence="2 3" key="1">
    <citation type="journal article" date="2012" name="J. Virol.">
        <title>Discovery of seven novel Mammalian and avian coronaviruses in the genus deltacoronavirus supports bat coronaviruses as the gene source of alphacoronavirus and betacoronavirus and avian coronaviruses as the gene source of gammacoronavirus and deltacoronavirus.</title>
        <authorList>
            <person name="Woo P.C."/>
            <person name="Lau S.K."/>
            <person name="Lam C.S."/>
            <person name="Lau C.C."/>
            <person name="Tsang A.K."/>
            <person name="Lau J.H."/>
            <person name="Bai R."/>
            <person name="Teng J.L."/>
            <person name="Tsang C.C."/>
            <person name="Wang M."/>
            <person name="Zheng B.J."/>
            <person name="Chan K.H."/>
            <person name="Yuen K.Y."/>
        </authorList>
    </citation>
    <scope>NUCLEOTIDE SEQUENCE [LARGE SCALE GENOMIC DNA]</scope>
    <source>
        <strain evidence="2">HKU20-9243</strain>
    </source>
</reference>
<feature type="transmembrane region" description="Helical" evidence="1">
    <location>
        <begin position="60"/>
        <end position="84"/>
    </location>
</feature>
<dbReference type="EMBL" id="JQ065048">
    <property type="protein sequence ID" value="AFD29241.1"/>
    <property type="molecule type" value="Genomic_RNA"/>
</dbReference>
<evidence type="ECO:0000313" key="3">
    <source>
        <dbReference type="Proteomes" id="UP000167590"/>
    </source>
</evidence>
<protein>
    <submittedName>
        <fullName evidence="2">NS7c protein</fullName>
    </submittedName>
</protein>
<evidence type="ECO:0000313" key="2">
    <source>
        <dbReference type="EMBL" id="AFD29241.1"/>
    </source>
</evidence>
<name>H9BR32_9NIDO</name>
<dbReference type="GeneID" id="11945672"/>